<sequence>MRQASRDGHVPLGEFLADVSRTGVQHQPHPVVRAVLLDADLDEMVAAAEGAHLGVGSSLKLGHAIVEGAELPPERFPAGLLETTDPAWVDGAVALGETNRDRGLDGGTQRAEVIGQLGRGERRADRGHPAADVDADGGRRDGLTHGDHRADSGALAEMDVGHDRDALDPGQAADVA</sequence>
<protein>
    <submittedName>
        <fullName evidence="2">Uncharacterized protein</fullName>
    </submittedName>
</protein>
<evidence type="ECO:0000313" key="2">
    <source>
        <dbReference type="EMBL" id="MDQ7909765.1"/>
    </source>
</evidence>
<dbReference type="Proteomes" id="UP001230908">
    <property type="component" value="Unassembled WGS sequence"/>
</dbReference>
<comment type="caution">
    <text evidence="2">The sequence shown here is derived from an EMBL/GenBank/DDBJ whole genome shotgun (WGS) entry which is preliminary data.</text>
</comment>
<evidence type="ECO:0000256" key="1">
    <source>
        <dbReference type="SAM" id="MobiDB-lite"/>
    </source>
</evidence>
<feature type="region of interest" description="Disordered" evidence="1">
    <location>
        <begin position="117"/>
        <end position="176"/>
    </location>
</feature>
<dbReference type="EMBL" id="JAVHUY010000046">
    <property type="protein sequence ID" value="MDQ7909765.1"/>
    <property type="molecule type" value="Genomic_DNA"/>
</dbReference>
<name>A0ABU0ZRV5_9ACTN</name>
<gene>
    <name evidence="2" type="ORF">RB614_35160</name>
</gene>
<reference evidence="2 3" key="1">
    <citation type="submission" date="2023-08" db="EMBL/GenBank/DDBJ databases">
        <title>Phytohabitans sansha sp. nov., isolated from marine sediment.</title>
        <authorList>
            <person name="Zhao Y."/>
            <person name="Yi K."/>
        </authorList>
    </citation>
    <scope>NUCLEOTIDE SEQUENCE [LARGE SCALE GENOMIC DNA]</scope>
    <source>
        <strain evidence="2 3">ZYX-F-186</strain>
    </source>
</reference>
<evidence type="ECO:0000313" key="3">
    <source>
        <dbReference type="Proteomes" id="UP001230908"/>
    </source>
</evidence>
<accession>A0ABU0ZRV5</accession>
<proteinExistence type="predicted"/>
<keyword evidence="3" id="KW-1185">Reference proteome</keyword>
<feature type="compositionally biased region" description="Basic and acidic residues" evidence="1">
    <location>
        <begin position="119"/>
        <end position="151"/>
    </location>
</feature>
<organism evidence="2 3">
    <name type="scientific">Phytohabitans maris</name>
    <dbReference type="NCBI Taxonomy" id="3071409"/>
    <lineage>
        <taxon>Bacteria</taxon>
        <taxon>Bacillati</taxon>
        <taxon>Actinomycetota</taxon>
        <taxon>Actinomycetes</taxon>
        <taxon>Micromonosporales</taxon>
        <taxon>Micromonosporaceae</taxon>
    </lineage>
</organism>